<protein>
    <recommendedName>
        <fullName evidence="1">Cyanophage baseplate Pam3 plug gp18 domain-containing protein</fullName>
    </recommendedName>
</protein>
<dbReference type="Proteomes" id="UP000095141">
    <property type="component" value="Unassembled WGS sequence"/>
</dbReference>
<gene>
    <name evidence="4" type="ORF">BFD03_05515</name>
    <name evidence="3" type="ORF">GIX77_10060</name>
    <name evidence="2" type="ORF">GIX79_04470</name>
</gene>
<comment type="caution">
    <text evidence="3">The sequence shown here is derived from an EMBL/GenBank/DDBJ whole genome shotgun (WGS) entry which is preliminary data.</text>
</comment>
<dbReference type="RefSeq" id="WP_019253328.1">
    <property type="nucleotide sequence ID" value="NZ_CAJSZG010000034.1"/>
</dbReference>
<evidence type="ECO:0000313" key="2">
    <source>
        <dbReference type="EMBL" id="MRG75026.1"/>
    </source>
</evidence>
<name>A0A1C1ZCM3_LIMRT</name>
<proteinExistence type="predicted"/>
<sequence>MSYRSKFDIDVSKIPQMFSTDFGNTSVSIGINYNEAGDFYTADLYDVQNNPIITGEKLIYGKRLWENYVDDRIPMVDLVPLDESGKSNICNKETFGKTVFLFIDTVVEDNG</sequence>
<dbReference type="EMBL" id="WJMX01000030">
    <property type="protein sequence ID" value="MRH81100.1"/>
    <property type="molecule type" value="Genomic_DNA"/>
</dbReference>
<organism evidence="3 7">
    <name type="scientific">Limosilactobacillus reuteri</name>
    <name type="common">Lactobacillus reuteri</name>
    <dbReference type="NCBI Taxonomy" id="1598"/>
    <lineage>
        <taxon>Bacteria</taxon>
        <taxon>Bacillati</taxon>
        <taxon>Bacillota</taxon>
        <taxon>Bacilli</taxon>
        <taxon>Lactobacillales</taxon>
        <taxon>Lactobacillaceae</taxon>
        <taxon>Limosilactobacillus</taxon>
    </lineage>
</organism>
<dbReference type="AlphaFoldDB" id="A0A1C1ZCM3"/>
<accession>A0A1C1ZCM3</accession>
<dbReference type="Proteomes" id="UP000470878">
    <property type="component" value="Unassembled WGS sequence"/>
</dbReference>
<dbReference type="EMBL" id="MCNS01000008">
    <property type="protein sequence ID" value="OCX48210.1"/>
    <property type="molecule type" value="Genomic_DNA"/>
</dbReference>
<dbReference type="Pfam" id="PF22479">
    <property type="entry name" value="Pam3_gp18"/>
    <property type="match status" value="1"/>
</dbReference>
<feature type="domain" description="Cyanophage baseplate Pam3 plug gp18" evidence="1">
    <location>
        <begin position="8"/>
        <end position="105"/>
    </location>
</feature>
<evidence type="ECO:0000313" key="3">
    <source>
        <dbReference type="EMBL" id="MRH81100.1"/>
    </source>
</evidence>
<reference evidence="4 5" key="1">
    <citation type="submission" date="2016-08" db="EMBL/GenBank/DDBJ databases">
        <title>Probiotic bacterium isolated from chicken gut.</title>
        <authorList>
            <person name="Levy J.L."/>
            <person name="Hassan H.M."/>
            <person name="Mendoza M.A."/>
        </authorList>
    </citation>
    <scope>NUCLEOTIDE SEQUENCE [LARGE SCALE GENOMIC DNA]</scope>
    <source>
        <strain evidence="4 5">P43</strain>
    </source>
</reference>
<evidence type="ECO:0000259" key="1">
    <source>
        <dbReference type="Pfam" id="PF22479"/>
    </source>
</evidence>
<evidence type="ECO:0000313" key="6">
    <source>
        <dbReference type="Proteomes" id="UP000452188"/>
    </source>
</evidence>
<evidence type="ECO:0000313" key="4">
    <source>
        <dbReference type="EMBL" id="OCX48210.1"/>
    </source>
</evidence>
<dbReference type="EMBL" id="WJMV01000012">
    <property type="protein sequence ID" value="MRG75026.1"/>
    <property type="molecule type" value="Genomic_DNA"/>
</dbReference>
<evidence type="ECO:0000313" key="5">
    <source>
        <dbReference type="Proteomes" id="UP000095141"/>
    </source>
</evidence>
<dbReference type="Proteomes" id="UP000452188">
    <property type="component" value="Unassembled WGS sequence"/>
</dbReference>
<reference evidence="6 7" key="2">
    <citation type="submission" date="2019-11" db="EMBL/GenBank/DDBJ databases">
        <title>Draft genome sequence of 12 host-associated Lactobacillus reuteri rodent strains.</title>
        <authorList>
            <person name="Zhang S."/>
            <person name="Ozcam M."/>
            <person name="Van Pijkeren J.P."/>
        </authorList>
    </citation>
    <scope>NUCLEOTIDE SEQUENCE [LARGE SCALE GENOMIC DNA]</scope>
    <source>
        <strain evidence="2 6">6799jm-1</strain>
        <strain evidence="3 7">CR</strain>
    </source>
</reference>
<dbReference type="InterPro" id="IPR054252">
    <property type="entry name" value="Pam3_gp18"/>
</dbReference>
<evidence type="ECO:0000313" key="7">
    <source>
        <dbReference type="Proteomes" id="UP000470878"/>
    </source>
</evidence>